<evidence type="ECO:0000313" key="6">
    <source>
        <dbReference type="EMBL" id="PVA10696.1"/>
    </source>
</evidence>
<dbReference type="SUPFAM" id="SSF53659">
    <property type="entry name" value="Isocitrate/Isopropylmalate dehydrogenase-like"/>
    <property type="match status" value="1"/>
</dbReference>
<comment type="similarity">
    <text evidence="1">Belongs to the phosphate acetyltransferase and butyryltransferase family.</text>
</comment>
<evidence type="ECO:0000256" key="2">
    <source>
        <dbReference type="ARBA" id="ARBA00022679"/>
    </source>
</evidence>
<evidence type="ECO:0000256" key="3">
    <source>
        <dbReference type="ARBA" id="ARBA00023315"/>
    </source>
</evidence>
<dbReference type="NCBIfam" id="NF006045">
    <property type="entry name" value="PRK08190.1"/>
    <property type="match status" value="1"/>
</dbReference>
<dbReference type="InterPro" id="IPR002505">
    <property type="entry name" value="PTA_PTB"/>
</dbReference>
<evidence type="ECO:0000256" key="1">
    <source>
        <dbReference type="ARBA" id="ARBA00005656"/>
    </source>
</evidence>
<dbReference type="GO" id="GO:0008959">
    <property type="term" value="F:phosphate acetyltransferase activity"/>
    <property type="evidence" value="ECO:0007669"/>
    <property type="project" value="UniProtKB-EC"/>
</dbReference>
<feature type="region of interest" description="Disordered" evidence="4">
    <location>
        <begin position="1"/>
        <end position="22"/>
    </location>
</feature>
<keyword evidence="7" id="KW-1185">Reference proteome</keyword>
<sequence>MTLPPDQIASPLALDQPPAHERGARHRQLVGAARDRGAISVAVIHPCDALSLGGALAARDAGLIHPVLVGPPDRINGAADAAGLSLEGLEIVSAPHSHASAEAAVALACAGKVEALMKGALHTDEVMEAVLDKQVGLRTERRITHIFALDVPYYSKPLFITDAAINIEPDLQVKRDIVQNAIDLAHALGIDEPKVAVLSAVETVTPAIRSTVDAAALCKMADRGQITGGLVDGPLAFDNAVSTEAARMKGITSDVAGLADILVAPDLVSGNMIAKQLVYLAGAQSAGLALGARVPVILTSRSDDQDARIASAALACLFVAHQRTRAKRPPM</sequence>
<dbReference type="EC" id="2.3.1.8" evidence="6"/>
<accession>A0A2T7G8G9</accession>
<dbReference type="PIRSF" id="PIRSF000428">
    <property type="entry name" value="P_Ac_trans"/>
    <property type="match status" value="1"/>
</dbReference>
<dbReference type="InterPro" id="IPR012147">
    <property type="entry name" value="P_Ac_Bu_trans"/>
</dbReference>
<proteinExistence type="inferred from homology"/>
<evidence type="ECO:0000256" key="4">
    <source>
        <dbReference type="SAM" id="MobiDB-lite"/>
    </source>
</evidence>
<dbReference type="Gene3D" id="3.40.718.10">
    <property type="entry name" value="Isopropylmalate Dehydrogenase"/>
    <property type="match status" value="1"/>
</dbReference>
<keyword evidence="2 6" id="KW-0808">Transferase</keyword>
<organism evidence="6 7">
    <name type="scientific">Pelagivirga sediminicola</name>
    <dbReference type="NCBI Taxonomy" id="2170575"/>
    <lineage>
        <taxon>Bacteria</taxon>
        <taxon>Pseudomonadati</taxon>
        <taxon>Pseudomonadota</taxon>
        <taxon>Alphaproteobacteria</taxon>
        <taxon>Rhodobacterales</taxon>
        <taxon>Paracoccaceae</taxon>
        <taxon>Pelagivirga</taxon>
    </lineage>
</organism>
<dbReference type="NCBIfam" id="NF008852">
    <property type="entry name" value="PRK11890.1"/>
    <property type="match status" value="1"/>
</dbReference>
<dbReference type="OrthoDB" id="9800237at2"/>
<dbReference type="EMBL" id="QCYH01000003">
    <property type="protein sequence ID" value="PVA10696.1"/>
    <property type="molecule type" value="Genomic_DNA"/>
</dbReference>
<gene>
    <name evidence="6" type="ORF">DC366_07395</name>
</gene>
<dbReference type="PANTHER" id="PTHR43356">
    <property type="entry name" value="PHOSPHATE ACETYLTRANSFERASE"/>
    <property type="match status" value="1"/>
</dbReference>
<name>A0A2T7G8G9_9RHOB</name>
<dbReference type="InterPro" id="IPR050500">
    <property type="entry name" value="Phos_Acetyltrans/Butyryltrans"/>
</dbReference>
<keyword evidence="3 6" id="KW-0012">Acyltransferase</keyword>
<reference evidence="6 7" key="1">
    <citation type="submission" date="2018-04" db="EMBL/GenBank/DDBJ databases">
        <title>Pelagivirga bohaiensis gen. nov., sp. nov., a bacterium isolated from the Bohai Sea.</title>
        <authorList>
            <person name="Ji X."/>
        </authorList>
    </citation>
    <scope>NUCLEOTIDE SEQUENCE [LARGE SCALE GENOMIC DNA]</scope>
    <source>
        <strain evidence="6 7">BH-SD19</strain>
    </source>
</reference>
<dbReference type="Proteomes" id="UP000244446">
    <property type="component" value="Unassembled WGS sequence"/>
</dbReference>
<dbReference type="AlphaFoldDB" id="A0A2T7G8G9"/>
<protein>
    <submittedName>
        <fullName evidence="6">Phosphate acetyltransferase</fullName>
        <ecNumber evidence="6">2.3.1.8</ecNumber>
    </submittedName>
</protein>
<evidence type="ECO:0000313" key="7">
    <source>
        <dbReference type="Proteomes" id="UP000244446"/>
    </source>
</evidence>
<feature type="domain" description="Phosphate acetyl/butaryl transferase" evidence="5">
    <location>
        <begin position="103"/>
        <end position="316"/>
    </location>
</feature>
<dbReference type="PANTHER" id="PTHR43356:SF2">
    <property type="entry name" value="PHOSPHATE ACETYLTRANSFERASE"/>
    <property type="match status" value="1"/>
</dbReference>
<evidence type="ECO:0000259" key="5">
    <source>
        <dbReference type="Pfam" id="PF01515"/>
    </source>
</evidence>
<comment type="caution">
    <text evidence="6">The sequence shown here is derived from an EMBL/GenBank/DDBJ whole genome shotgun (WGS) entry which is preliminary data.</text>
</comment>
<dbReference type="Pfam" id="PF01515">
    <property type="entry name" value="PTA_PTB"/>
    <property type="match status" value="1"/>
</dbReference>